<protein>
    <submittedName>
        <fullName evidence="2">Polyhydroxyalkanoate depolymerase</fullName>
    </submittedName>
</protein>
<accession>A0A853FIQ3</accession>
<dbReference type="InterPro" id="IPR010915">
    <property type="entry name" value="PHB_depoly_PhaZ"/>
</dbReference>
<dbReference type="InterPro" id="IPR029058">
    <property type="entry name" value="AB_hydrolase_fold"/>
</dbReference>
<evidence type="ECO:0000313" key="3">
    <source>
        <dbReference type="Proteomes" id="UP000580517"/>
    </source>
</evidence>
<proteinExistence type="predicted"/>
<comment type="caution">
    <text evidence="2">The sequence shown here is derived from an EMBL/GenBank/DDBJ whole genome shotgun (WGS) entry which is preliminary data.</text>
</comment>
<dbReference type="Pfam" id="PF06850">
    <property type="entry name" value="PHB_depo_C"/>
    <property type="match status" value="1"/>
</dbReference>
<dbReference type="InterPro" id="IPR051321">
    <property type="entry name" value="PHA/PHB_synthase"/>
</dbReference>
<reference evidence="2 3" key="1">
    <citation type="submission" date="2020-07" db="EMBL/GenBank/DDBJ databases">
        <title>Taxonomic revisions and descriptions of new bacterial species based on genomic comparisons in the high-G+C-content subgroup of the family Alcaligenaceae.</title>
        <authorList>
            <person name="Szabo A."/>
            <person name="Felfoldi T."/>
        </authorList>
    </citation>
    <scope>NUCLEOTIDE SEQUENCE [LARGE SCALE GENOMIC DNA]</scope>
    <source>
        <strain evidence="2 3">DSM 25264</strain>
    </source>
</reference>
<sequence length="406" mass="46046">MLYDLHELQRSFLTPLSMFTETGAQMFSHPCSPLAYTPMSRHIAATYELMHRLGKDYEKPAWDLPFTEIDGKQVAVSEQVAASRPFCRLVHFKRQGIPQDRDPRVLLVAPMSGHHATLLRDTVRTLLPHHDVYVTDWIDARMVPLSEGGFGLDDYVHYIQAFIRKLGPDLHVMSVCQPTVPVLAAISLMAASGDKALPRSMVMMGGPIDPRKSPTQVNKLATTKPYSWFEDNVIERVPARFPGAGRRVYPGFLQHAGFIAMNPDRHLQSHYDFYMDLVKGDESDAEAHRRFYDEYNAVLDMAAEFYLDTIRIVFQEYRLPRGEWTIDGQTVQPCAIESVALLTIEGELDDISGQGQTRAAHGLCDHIPAERKQHYTAKGCGHYGIFSGRRWRKDIYPKIAAFIRQA</sequence>
<dbReference type="InterPro" id="IPR009656">
    <property type="entry name" value="PHB_depo_C"/>
</dbReference>
<name>A0A853FIQ3_9BURK</name>
<dbReference type="EMBL" id="JACCEW010000005">
    <property type="protein sequence ID" value="NYT38301.1"/>
    <property type="molecule type" value="Genomic_DNA"/>
</dbReference>
<dbReference type="PIRSF" id="PIRSF020818">
    <property type="entry name" value="PHB_depoly_PhaZ"/>
    <property type="match status" value="1"/>
</dbReference>
<evidence type="ECO:0000259" key="1">
    <source>
        <dbReference type="Pfam" id="PF06850"/>
    </source>
</evidence>
<dbReference type="PANTHER" id="PTHR36837">
    <property type="entry name" value="POLY(3-HYDROXYALKANOATE) POLYMERASE SUBUNIT PHAC"/>
    <property type="match status" value="1"/>
</dbReference>
<organism evidence="2 3">
    <name type="scientific">Allopusillimonas soli</name>
    <dbReference type="NCBI Taxonomy" id="659016"/>
    <lineage>
        <taxon>Bacteria</taxon>
        <taxon>Pseudomonadati</taxon>
        <taxon>Pseudomonadota</taxon>
        <taxon>Betaproteobacteria</taxon>
        <taxon>Burkholderiales</taxon>
        <taxon>Alcaligenaceae</taxon>
        <taxon>Allopusillimonas</taxon>
    </lineage>
</organism>
<dbReference type="AlphaFoldDB" id="A0A853FIQ3"/>
<dbReference type="SUPFAM" id="SSF53474">
    <property type="entry name" value="alpha/beta-Hydrolases"/>
    <property type="match status" value="1"/>
</dbReference>
<dbReference type="OrthoDB" id="9800634at2"/>
<gene>
    <name evidence="2" type="ORF">H0A68_15565</name>
</gene>
<dbReference type="PANTHER" id="PTHR36837:SF4">
    <property type="entry name" value="BLR0908 PROTEIN"/>
    <property type="match status" value="1"/>
</dbReference>
<feature type="domain" description="PHB de-polymerase C-terminal" evidence="1">
    <location>
        <begin position="205"/>
        <end position="405"/>
    </location>
</feature>
<evidence type="ECO:0000313" key="2">
    <source>
        <dbReference type="EMBL" id="NYT38301.1"/>
    </source>
</evidence>
<keyword evidence="3" id="KW-1185">Reference proteome</keyword>
<dbReference type="RefSeq" id="WP_129970325.1">
    <property type="nucleotide sequence ID" value="NZ_JACCEW010000005.1"/>
</dbReference>
<dbReference type="Proteomes" id="UP000580517">
    <property type="component" value="Unassembled WGS sequence"/>
</dbReference>
<dbReference type="NCBIfam" id="TIGR01849">
    <property type="entry name" value="PHB_depoly_PhaZ"/>
    <property type="match status" value="1"/>
</dbReference>
<dbReference type="Gene3D" id="3.40.50.1820">
    <property type="entry name" value="alpha/beta hydrolase"/>
    <property type="match status" value="1"/>
</dbReference>